<dbReference type="Gene3D" id="1.25.40.10">
    <property type="entry name" value="Tetratricopeptide repeat domain"/>
    <property type="match status" value="2"/>
</dbReference>
<dbReference type="SUPFAM" id="SSF48452">
    <property type="entry name" value="TPR-like"/>
    <property type="match status" value="2"/>
</dbReference>
<dbReference type="CDD" id="cd06257">
    <property type="entry name" value="DnaJ"/>
    <property type="match status" value="1"/>
</dbReference>
<name>A0A243W8A9_9BACT</name>
<evidence type="ECO:0000313" key="8">
    <source>
        <dbReference type="Proteomes" id="UP000194873"/>
    </source>
</evidence>
<keyword evidence="5" id="KW-1133">Transmembrane helix</keyword>
<protein>
    <recommendedName>
        <fullName evidence="6">J domain-containing protein</fullName>
    </recommendedName>
</protein>
<dbReference type="PROSITE" id="PS00636">
    <property type="entry name" value="DNAJ_1"/>
    <property type="match status" value="1"/>
</dbReference>
<evidence type="ECO:0000256" key="2">
    <source>
        <dbReference type="ARBA" id="ARBA00022803"/>
    </source>
</evidence>
<evidence type="ECO:0000256" key="3">
    <source>
        <dbReference type="PROSITE-ProRule" id="PRU00339"/>
    </source>
</evidence>
<evidence type="ECO:0000256" key="4">
    <source>
        <dbReference type="SAM" id="MobiDB-lite"/>
    </source>
</evidence>
<dbReference type="InterPro" id="IPR018253">
    <property type="entry name" value="DnaJ_domain_CS"/>
</dbReference>
<dbReference type="SMART" id="SM00028">
    <property type="entry name" value="TPR"/>
    <property type="match status" value="4"/>
</dbReference>
<dbReference type="AlphaFoldDB" id="A0A243W8A9"/>
<dbReference type="Proteomes" id="UP000194873">
    <property type="component" value="Unassembled WGS sequence"/>
</dbReference>
<dbReference type="SMART" id="SM00271">
    <property type="entry name" value="DnaJ"/>
    <property type="match status" value="1"/>
</dbReference>
<dbReference type="EMBL" id="MTSE01000025">
    <property type="protein sequence ID" value="OUJ70249.1"/>
    <property type="molecule type" value="Genomic_DNA"/>
</dbReference>
<keyword evidence="2 3" id="KW-0802">TPR repeat</keyword>
<dbReference type="InterPro" id="IPR001623">
    <property type="entry name" value="DnaJ_domain"/>
</dbReference>
<dbReference type="Pfam" id="PF00226">
    <property type="entry name" value="DnaJ"/>
    <property type="match status" value="1"/>
</dbReference>
<dbReference type="Pfam" id="PF13432">
    <property type="entry name" value="TPR_16"/>
    <property type="match status" value="2"/>
</dbReference>
<organism evidence="7 8">
    <name type="scientific">Hymenobacter crusticola</name>
    <dbReference type="NCBI Taxonomy" id="1770526"/>
    <lineage>
        <taxon>Bacteria</taxon>
        <taxon>Pseudomonadati</taxon>
        <taxon>Bacteroidota</taxon>
        <taxon>Cytophagia</taxon>
        <taxon>Cytophagales</taxon>
        <taxon>Hymenobacteraceae</taxon>
        <taxon>Hymenobacter</taxon>
    </lineage>
</organism>
<comment type="caution">
    <text evidence="7">The sequence shown here is derived from an EMBL/GenBank/DDBJ whole genome shotgun (WGS) entry which is preliminary data.</text>
</comment>
<reference evidence="7 8" key="1">
    <citation type="submission" date="2017-01" db="EMBL/GenBank/DDBJ databases">
        <title>A new Hymenobacter.</title>
        <authorList>
            <person name="Liang Y."/>
            <person name="Feng F."/>
        </authorList>
    </citation>
    <scope>NUCLEOTIDE SEQUENCE [LARGE SCALE GENOMIC DNA]</scope>
    <source>
        <strain evidence="7">MIMBbqt21</strain>
    </source>
</reference>
<dbReference type="InterPro" id="IPR036869">
    <property type="entry name" value="J_dom_sf"/>
</dbReference>
<feature type="transmembrane region" description="Helical" evidence="5">
    <location>
        <begin position="123"/>
        <end position="144"/>
    </location>
</feature>
<feature type="domain" description="J" evidence="6">
    <location>
        <begin position="1"/>
        <end position="61"/>
    </location>
</feature>
<evidence type="ECO:0000313" key="7">
    <source>
        <dbReference type="EMBL" id="OUJ70249.1"/>
    </source>
</evidence>
<dbReference type="InterPro" id="IPR011990">
    <property type="entry name" value="TPR-like_helical_dom_sf"/>
</dbReference>
<keyword evidence="8" id="KW-1185">Reference proteome</keyword>
<feature type="repeat" description="TPR" evidence="3">
    <location>
        <begin position="292"/>
        <end position="325"/>
    </location>
</feature>
<keyword evidence="5" id="KW-0472">Membrane</keyword>
<proteinExistence type="predicted"/>
<feature type="region of interest" description="Disordered" evidence="4">
    <location>
        <begin position="76"/>
        <end position="108"/>
    </location>
</feature>
<dbReference type="Gene3D" id="1.10.287.110">
    <property type="entry name" value="DnaJ domain"/>
    <property type="match status" value="1"/>
</dbReference>
<dbReference type="PANTHER" id="PTHR45188:SF2">
    <property type="entry name" value="DNAJ HOMOLOG SUBFAMILY C MEMBER 7"/>
    <property type="match status" value="1"/>
</dbReference>
<keyword evidence="1" id="KW-0677">Repeat</keyword>
<evidence type="ECO:0000256" key="1">
    <source>
        <dbReference type="ARBA" id="ARBA00022737"/>
    </source>
</evidence>
<dbReference type="SUPFAM" id="SSF46565">
    <property type="entry name" value="Chaperone J-domain"/>
    <property type="match status" value="1"/>
</dbReference>
<dbReference type="InterPro" id="IPR019734">
    <property type="entry name" value="TPR_rpt"/>
</dbReference>
<evidence type="ECO:0000259" key="6">
    <source>
        <dbReference type="PROSITE" id="PS50076"/>
    </source>
</evidence>
<evidence type="ECO:0000256" key="5">
    <source>
        <dbReference type="SAM" id="Phobius"/>
    </source>
</evidence>
<gene>
    <name evidence="7" type="ORF">BXP70_24970</name>
</gene>
<keyword evidence="5" id="KW-0812">Transmembrane</keyword>
<sequence length="369" mass="41872">MGVAVTATPREIKLAYKRLAVRYHPDKHGGSTQFEEDFKRVSVAYQVLGDPARRAVYDYQLQVVARRAEEARRQQQFRSQGQHVYGVPMPPPTPLRTRRPAGAAERHYRTISREKPKFTRRDYLVTLGIFGLLILFMLSVKVTMDHVTAVSNYEDGLAAYVNRSWGTAHGFFTEALHFKPTYAEALQRRGEIEQLAYQNYRAARTDYRAALANATGRTAAQLWYRLGQCHNNLNQPDSAEWCLGHALALDSLLSGARLARGETRLFGLNDFHAAIQDFSAGLRLRKQQDRTLKYLTYRGLAYYKLGDYAAARNDYQQVLLRNPRSGQVYFLLGRLAQQQESAADACAFFRQAVKLGYSYAAAAQQQTCP</sequence>
<accession>A0A243W8A9</accession>
<dbReference type="PROSITE" id="PS50076">
    <property type="entry name" value="DNAJ_2"/>
    <property type="match status" value="1"/>
</dbReference>
<dbReference type="PROSITE" id="PS50005">
    <property type="entry name" value="TPR"/>
    <property type="match status" value="1"/>
</dbReference>
<dbReference type="PRINTS" id="PR00625">
    <property type="entry name" value="JDOMAIN"/>
</dbReference>
<dbReference type="PANTHER" id="PTHR45188">
    <property type="entry name" value="DNAJ PROTEIN P58IPK HOMOLOG"/>
    <property type="match status" value="1"/>
</dbReference>